<gene>
    <name evidence="2" type="ORF">HMPREF0645_0042</name>
</gene>
<dbReference type="HOGENOM" id="CLU_071284_0_0_10"/>
<feature type="transmembrane region" description="Helical" evidence="1">
    <location>
        <begin position="114"/>
        <end position="142"/>
    </location>
</feature>
<keyword evidence="3" id="KW-1185">Reference proteome</keyword>
<feature type="transmembrane region" description="Helical" evidence="1">
    <location>
        <begin position="90"/>
        <end position="108"/>
    </location>
</feature>
<reference evidence="2 3" key="1">
    <citation type="submission" date="2009-10" db="EMBL/GenBank/DDBJ databases">
        <authorList>
            <person name="Qin X."/>
            <person name="Bachman B."/>
            <person name="Battles P."/>
            <person name="Bell A."/>
            <person name="Bess C."/>
            <person name="Bickham C."/>
            <person name="Chaboub L."/>
            <person name="Chen D."/>
            <person name="Coyle M."/>
            <person name="Deiros D.R."/>
            <person name="Dinh H."/>
            <person name="Forbes L."/>
            <person name="Fowler G."/>
            <person name="Francisco L."/>
            <person name="Fu Q."/>
            <person name="Gubbala S."/>
            <person name="Hale W."/>
            <person name="Han Y."/>
            <person name="Hemphill L."/>
            <person name="Highlander S.K."/>
            <person name="Hirani K."/>
            <person name="Hogues M."/>
            <person name="Jackson L."/>
            <person name="Jakkamsetti A."/>
            <person name="Javaid M."/>
            <person name="Jiang H."/>
            <person name="Korchina V."/>
            <person name="Kovar C."/>
            <person name="Lara F."/>
            <person name="Lee S."/>
            <person name="Mata R."/>
            <person name="Mathew T."/>
            <person name="Moen C."/>
            <person name="Morales K."/>
            <person name="Munidasa M."/>
            <person name="Nazareth L."/>
            <person name="Ngo R."/>
            <person name="Nguyen L."/>
            <person name="Okwuonu G."/>
            <person name="Ongeri F."/>
            <person name="Patil S."/>
            <person name="Petrosino J."/>
            <person name="Pham C."/>
            <person name="Pham P."/>
            <person name="Pu L.-L."/>
            <person name="Puazo M."/>
            <person name="Raj R."/>
            <person name="Reid J."/>
            <person name="Rouhana J."/>
            <person name="Saada N."/>
            <person name="Shang Y."/>
            <person name="Simmons D."/>
            <person name="Thornton R."/>
            <person name="Warren J."/>
            <person name="Weissenberger G."/>
            <person name="Zhang J."/>
            <person name="Zhang L."/>
            <person name="Zhou C."/>
            <person name="Zhu D."/>
            <person name="Muzny D."/>
            <person name="Worley K."/>
            <person name="Gibbs R."/>
        </authorList>
    </citation>
    <scope>NUCLEOTIDE SEQUENCE [LARGE SCALE GENOMIC DNA]</scope>
    <source>
        <strain evidence="2 3">DSM 17361</strain>
    </source>
</reference>
<protein>
    <submittedName>
        <fullName evidence="2">Uncharacterized protein</fullName>
    </submittedName>
</protein>
<dbReference type="OrthoDB" id="1116060at2"/>
<keyword evidence="1" id="KW-0472">Membrane</keyword>
<name>D1PST5_9BACT</name>
<dbReference type="eggNOG" id="ENOG50339DJ">
    <property type="taxonomic scope" value="Bacteria"/>
</dbReference>
<feature type="transmembrane region" description="Helical" evidence="1">
    <location>
        <begin position="287"/>
        <end position="306"/>
    </location>
</feature>
<feature type="transmembrane region" description="Helical" evidence="1">
    <location>
        <begin position="206"/>
        <end position="224"/>
    </location>
</feature>
<feature type="transmembrane region" description="Helical" evidence="1">
    <location>
        <begin position="236"/>
        <end position="256"/>
    </location>
</feature>
<feature type="transmembrane region" description="Helical" evidence="1">
    <location>
        <begin position="21"/>
        <end position="51"/>
    </location>
</feature>
<evidence type="ECO:0000256" key="1">
    <source>
        <dbReference type="SAM" id="Phobius"/>
    </source>
</evidence>
<organism evidence="2 3">
    <name type="scientific">Hallella bergensis DSM 17361</name>
    <dbReference type="NCBI Taxonomy" id="585502"/>
    <lineage>
        <taxon>Bacteria</taxon>
        <taxon>Pseudomonadati</taxon>
        <taxon>Bacteroidota</taxon>
        <taxon>Bacteroidia</taxon>
        <taxon>Bacteroidales</taxon>
        <taxon>Prevotellaceae</taxon>
        <taxon>Hallella</taxon>
    </lineage>
</organism>
<dbReference type="Proteomes" id="UP000003160">
    <property type="component" value="Unassembled WGS sequence"/>
</dbReference>
<dbReference type="AlphaFoldDB" id="D1PST5"/>
<evidence type="ECO:0000313" key="3">
    <source>
        <dbReference type="Proteomes" id="UP000003160"/>
    </source>
</evidence>
<dbReference type="EMBL" id="ACKS01000009">
    <property type="protein sequence ID" value="EFA45451.1"/>
    <property type="molecule type" value="Genomic_DNA"/>
</dbReference>
<keyword evidence="1" id="KW-1133">Transmembrane helix</keyword>
<proteinExistence type="predicted"/>
<comment type="caution">
    <text evidence="2">The sequence shown here is derived from an EMBL/GenBank/DDBJ whole genome shotgun (WGS) entry which is preliminary data.</text>
</comment>
<feature type="transmembrane region" description="Helical" evidence="1">
    <location>
        <begin position="154"/>
        <end position="174"/>
    </location>
</feature>
<sequence>MTTYTQTKIAQSRWALPVTAVYAVLVCIVSGAIAQGLWVQMLLLALSAVLMAELNKVHNLIRIYSQAVPCAFLIMVAMAAPLLATPATAVTGISLIVFYLCFFQAYQAPTAAGWIFYAFVALGIASMAFVHVLFFLPVLWILMATNVMAFNSRTFLATLLGIALPYWFAAAYYIHAGDIGYFARHFTELIRLNSVFNLDLLDEHRIITLTFVFLLAAIGGLHFLTYSYQDKIRTRMIFETFITLDMLCLALIVILPQYSDPLLAMAIVTTAPLIGHYSALSHTRISNICFMALIAMALIITLYNLWMPLTIFS</sequence>
<evidence type="ECO:0000313" key="2">
    <source>
        <dbReference type="EMBL" id="EFA45451.1"/>
    </source>
</evidence>
<dbReference type="RefSeq" id="WP_007175246.1">
    <property type="nucleotide sequence ID" value="NZ_GG704784.1"/>
</dbReference>
<accession>D1PST5</accession>
<keyword evidence="1" id="KW-0812">Transmembrane</keyword>
<feature type="transmembrane region" description="Helical" evidence="1">
    <location>
        <begin position="63"/>
        <end position="83"/>
    </location>
</feature>
<feature type="transmembrane region" description="Helical" evidence="1">
    <location>
        <begin position="262"/>
        <end position="280"/>
    </location>
</feature>